<feature type="region of interest" description="Disordered" evidence="1">
    <location>
        <begin position="127"/>
        <end position="152"/>
    </location>
</feature>
<organism evidence="3">
    <name type="scientific">Eutreptiella gymnastica</name>
    <dbReference type="NCBI Taxonomy" id="73025"/>
    <lineage>
        <taxon>Eukaryota</taxon>
        <taxon>Discoba</taxon>
        <taxon>Euglenozoa</taxon>
        <taxon>Euglenida</taxon>
        <taxon>Spirocuta</taxon>
        <taxon>Euglenophyceae</taxon>
        <taxon>Eutreptiales</taxon>
        <taxon>Eutreptiaceae</taxon>
        <taxon>Eutreptiella</taxon>
    </lineage>
</organism>
<feature type="signal peptide" evidence="2">
    <location>
        <begin position="1"/>
        <end position="26"/>
    </location>
</feature>
<reference evidence="3" key="1">
    <citation type="submission" date="2021-01" db="EMBL/GenBank/DDBJ databases">
        <authorList>
            <person name="Corre E."/>
            <person name="Pelletier E."/>
            <person name="Niang G."/>
            <person name="Scheremetjew M."/>
            <person name="Finn R."/>
            <person name="Kale V."/>
            <person name="Holt S."/>
            <person name="Cochrane G."/>
            <person name="Meng A."/>
            <person name="Brown T."/>
            <person name="Cohen L."/>
        </authorList>
    </citation>
    <scope>NUCLEOTIDE SEQUENCE</scope>
    <source>
        <strain evidence="3">CCMP1594</strain>
    </source>
</reference>
<dbReference type="EMBL" id="HBJA01146345">
    <property type="protein sequence ID" value="CAE0839012.1"/>
    <property type="molecule type" value="Transcribed_RNA"/>
</dbReference>
<evidence type="ECO:0000313" key="3">
    <source>
        <dbReference type="EMBL" id="CAE0839012.1"/>
    </source>
</evidence>
<gene>
    <name evidence="3" type="ORF">EGYM00163_LOCUS50384</name>
</gene>
<accession>A0A7S4GJM4</accession>
<name>A0A7S4GJM4_9EUGL</name>
<evidence type="ECO:0000256" key="1">
    <source>
        <dbReference type="SAM" id="MobiDB-lite"/>
    </source>
</evidence>
<evidence type="ECO:0000256" key="2">
    <source>
        <dbReference type="SAM" id="SignalP"/>
    </source>
</evidence>
<sequence>MAVPTWTAKAVLCIVVALLCLQIALTLCGARCSIARRRSDPEESPVVPRASAEGSPVGQLPSDVPRPPDEETGHGRPAQAGTVHEPVQQRPLEETRAVGEPDVQVPVQQPHKDMSLAALAGPPTRPAIPGAGQTDPVVGNQNHAGGGAGDEQGPVCVEPAASDTANSASGLPVSEMVDKGEQWRPPKVVPADNPCTPAYCRAPPPDLELNCSQSDQLKYGKYLGAGRSKTVVIATWQDRKFALKSSALKGHVQSPKGQWPVHMRNTFLRQEYDIGVALHNTYGLQAPYGSCFKPEGSWVVFRFGDRGEFSEELARNVSQAAALKMALSAAMLHACIERHRFGFAWIKDNGRKQYIVHTDWSIELVDIEGLQFYPKNHKGWMGNKPCRVKKDCLANPNHPNGMSPDEDCDRKTHKCYGAASPSMVYTLGMLFLRPLALSAPALGAVADRCMQNNRLRRPTAAEIVEDIRKLM</sequence>
<evidence type="ECO:0008006" key="4">
    <source>
        <dbReference type="Google" id="ProtNLM"/>
    </source>
</evidence>
<feature type="region of interest" description="Disordered" evidence="1">
    <location>
        <begin position="37"/>
        <end position="88"/>
    </location>
</feature>
<keyword evidence="2" id="KW-0732">Signal</keyword>
<feature type="chain" id="PRO_5031421266" description="Protein kinase domain-containing protein" evidence="2">
    <location>
        <begin position="27"/>
        <end position="471"/>
    </location>
</feature>
<protein>
    <recommendedName>
        <fullName evidence="4">Protein kinase domain-containing protein</fullName>
    </recommendedName>
</protein>
<proteinExistence type="predicted"/>
<dbReference type="AlphaFoldDB" id="A0A7S4GJM4"/>